<dbReference type="KEGG" id="lpav:PLANPX_5207"/>
<dbReference type="Pfam" id="PF01494">
    <property type="entry name" value="FAD_binding_3"/>
    <property type="match status" value="1"/>
</dbReference>
<dbReference type="PANTHER" id="PTHR43747">
    <property type="entry name" value="FAD-BINDING PROTEIN"/>
    <property type="match status" value="1"/>
</dbReference>
<evidence type="ECO:0000313" key="2">
    <source>
        <dbReference type="EMBL" id="BBO35595.1"/>
    </source>
</evidence>
<dbReference type="EMBL" id="AP021861">
    <property type="protein sequence ID" value="BBO35595.1"/>
    <property type="molecule type" value="Genomic_DNA"/>
</dbReference>
<dbReference type="InterPro" id="IPR050816">
    <property type="entry name" value="Flavin-dep_Halogenase_NPB"/>
</dbReference>
<feature type="domain" description="FAD-binding" evidence="1">
    <location>
        <begin position="4"/>
        <end position="164"/>
    </location>
</feature>
<evidence type="ECO:0000313" key="3">
    <source>
        <dbReference type="Proteomes" id="UP000326837"/>
    </source>
</evidence>
<dbReference type="InterPro" id="IPR002938">
    <property type="entry name" value="FAD-bd"/>
</dbReference>
<name>A0A5K7XGS6_9BACT</name>
<keyword evidence="3" id="KW-1185">Reference proteome</keyword>
<sequence length="478" mass="52266">MLNAEVCVIGAGPAGSTIAAELAKAGREVILLEAHRLPRPRVGESLAPTILPLLEFLGIKEAVVASQFLRPQATIVRWGARSQTREVEGDIPGFQVDRGEFDSILVEMSRRNGVCFRQSTRALTATRDENGRWRIRAAADGVLETINCDFVVDAAGRSSFLRRQRLSLTCPTMAIYGYWRDAQLSGDETRIEAGPEQWYWGAPLPSGCFNATVFVDLCRIRAADNPVTLYRALLYESELLRDCLRGILTADPRVCCATPSVASEVVGEGWIKCGEAAFTIDPLSSQGVQSAISNAIQAAAVVHSLLGCPGGSTVLARQFYRERVQAAAFRNAMFASSMYREPAENFQTSFWWSRAQVHAPTISTSVARLPSSEDVLMWSTDAAVLQTPVIDGFCVRLGTAVVPPGAKPVAFVGTVPIVDLLEILRFPRIAKSLLSILRSRYGCQVGNEVYRWLIESGVVRQKSAVSQNTQEQKKVNID</sequence>
<reference evidence="3" key="1">
    <citation type="submission" date="2019-10" db="EMBL/GenBank/DDBJ databases">
        <title>Lacipirellula parvula gen. nov., sp. nov., representing a lineage of planctomycetes widespread in freshwater anoxic habitats, and description of the family Lacipirellulaceae.</title>
        <authorList>
            <person name="Dedysh S.N."/>
            <person name="Kulichevskaya I.S."/>
            <person name="Beletsky A.V."/>
            <person name="Rakitin A.L."/>
            <person name="Mardanov A.V."/>
            <person name="Ivanova A.A."/>
            <person name="Saltykova V.X."/>
            <person name="Rijpstra W.I.C."/>
            <person name="Sinninghe Damste J.S."/>
            <person name="Ravin N.V."/>
        </authorList>
    </citation>
    <scope>NUCLEOTIDE SEQUENCE [LARGE SCALE GENOMIC DNA]</scope>
    <source>
        <strain evidence="3">PX69</strain>
    </source>
</reference>
<dbReference type="RefSeq" id="WP_152100942.1">
    <property type="nucleotide sequence ID" value="NZ_AP021861.1"/>
</dbReference>
<proteinExistence type="predicted"/>
<protein>
    <recommendedName>
        <fullName evidence="1">FAD-binding domain-containing protein</fullName>
    </recommendedName>
</protein>
<dbReference type="PANTHER" id="PTHR43747:SF1">
    <property type="entry name" value="SLR1998 PROTEIN"/>
    <property type="match status" value="1"/>
</dbReference>
<dbReference type="Gene3D" id="3.50.50.60">
    <property type="entry name" value="FAD/NAD(P)-binding domain"/>
    <property type="match status" value="1"/>
</dbReference>
<gene>
    <name evidence="2" type="ORF">PLANPX_5207</name>
</gene>
<dbReference type="PRINTS" id="PR00420">
    <property type="entry name" value="RNGMNOXGNASE"/>
</dbReference>
<dbReference type="GO" id="GO:0071949">
    <property type="term" value="F:FAD binding"/>
    <property type="evidence" value="ECO:0007669"/>
    <property type="project" value="InterPro"/>
</dbReference>
<dbReference type="SUPFAM" id="SSF51905">
    <property type="entry name" value="FAD/NAD(P)-binding domain"/>
    <property type="match status" value="1"/>
</dbReference>
<accession>A0A5K7XGS6</accession>
<dbReference type="InterPro" id="IPR036188">
    <property type="entry name" value="FAD/NAD-bd_sf"/>
</dbReference>
<organism evidence="2 3">
    <name type="scientific">Lacipirellula parvula</name>
    <dbReference type="NCBI Taxonomy" id="2650471"/>
    <lineage>
        <taxon>Bacteria</taxon>
        <taxon>Pseudomonadati</taxon>
        <taxon>Planctomycetota</taxon>
        <taxon>Planctomycetia</taxon>
        <taxon>Pirellulales</taxon>
        <taxon>Lacipirellulaceae</taxon>
        <taxon>Lacipirellula</taxon>
    </lineage>
</organism>
<dbReference type="AlphaFoldDB" id="A0A5K7XGS6"/>
<dbReference type="Proteomes" id="UP000326837">
    <property type="component" value="Chromosome"/>
</dbReference>
<evidence type="ECO:0000259" key="1">
    <source>
        <dbReference type="Pfam" id="PF01494"/>
    </source>
</evidence>